<feature type="region of interest" description="Disordered" evidence="1">
    <location>
        <begin position="651"/>
        <end position="675"/>
    </location>
</feature>
<protein>
    <submittedName>
        <fullName evidence="3 4">Uncharacterized protein LOC104213020 isoform X1</fullName>
    </submittedName>
</protein>
<dbReference type="AlphaFoldDB" id="A0A1U7VEG1"/>
<evidence type="ECO:0000313" key="3">
    <source>
        <dbReference type="RefSeq" id="XP_009760713.1"/>
    </source>
</evidence>
<name>A0A1U7VEG1_NICSY</name>
<feature type="compositionally biased region" description="Basic residues" evidence="1">
    <location>
        <begin position="140"/>
        <end position="155"/>
    </location>
</feature>
<dbReference type="OrthoDB" id="678085at2759"/>
<reference evidence="2" key="1">
    <citation type="journal article" date="2013" name="Genome Biol.">
        <title>Reference genomes and transcriptomes of Nicotiana sylvestris and Nicotiana tomentosiformis.</title>
        <authorList>
            <person name="Sierro N."/>
            <person name="Battey J.N."/>
            <person name="Ouadi S."/>
            <person name="Bovet L."/>
            <person name="Goepfert S."/>
            <person name="Bakaher N."/>
            <person name="Peitsch M.C."/>
            <person name="Ivanov N.V."/>
        </authorList>
    </citation>
    <scope>NUCLEOTIDE SEQUENCE [LARGE SCALE GENOMIC DNA]</scope>
</reference>
<evidence type="ECO:0000313" key="4">
    <source>
        <dbReference type="RefSeq" id="XP_009760714.1"/>
    </source>
</evidence>
<dbReference type="Proteomes" id="UP000189701">
    <property type="component" value="Unplaced"/>
</dbReference>
<gene>
    <name evidence="3 4" type="primary">LOC104213020</name>
</gene>
<reference evidence="3 4" key="2">
    <citation type="submission" date="2025-04" db="UniProtKB">
        <authorList>
            <consortium name="RefSeq"/>
        </authorList>
    </citation>
    <scope>IDENTIFICATION</scope>
    <source>
        <tissue evidence="3 4">Leaf</tissue>
    </source>
</reference>
<dbReference type="RefSeq" id="XP_009760713.1">
    <property type="nucleotide sequence ID" value="XM_009762411.1"/>
</dbReference>
<keyword evidence="2" id="KW-1185">Reference proteome</keyword>
<dbReference type="PANTHER" id="PTHR36892:SF1">
    <property type="entry name" value="OS05G0518200 PROTEIN"/>
    <property type="match status" value="1"/>
</dbReference>
<dbReference type="eggNOG" id="ENOG502QU5G">
    <property type="taxonomic scope" value="Eukaryota"/>
</dbReference>
<organism evidence="2 4">
    <name type="scientific">Nicotiana sylvestris</name>
    <name type="common">Wood tobacco</name>
    <name type="synonym">South American tobacco</name>
    <dbReference type="NCBI Taxonomy" id="4096"/>
    <lineage>
        <taxon>Eukaryota</taxon>
        <taxon>Viridiplantae</taxon>
        <taxon>Streptophyta</taxon>
        <taxon>Embryophyta</taxon>
        <taxon>Tracheophyta</taxon>
        <taxon>Spermatophyta</taxon>
        <taxon>Magnoliopsida</taxon>
        <taxon>eudicotyledons</taxon>
        <taxon>Gunneridae</taxon>
        <taxon>Pentapetalae</taxon>
        <taxon>asterids</taxon>
        <taxon>lamiids</taxon>
        <taxon>Solanales</taxon>
        <taxon>Solanaceae</taxon>
        <taxon>Nicotianoideae</taxon>
        <taxon>Nicotianeae</taxon>
        <taxon>Nicotiana</taxon>
    </lineage>
</organism>
<accession>A0A1U7VEG1</accession>
<sequence length="1135" mass="127149">MAVSIDGFSIREYTAKMRSMDVVKCWPFDESTKEVHVRAMLPPIAVKKFSWWLDVLELSDDNVDSDVIPVTRIRTARKTKAIKGKSRVQKKRSIIDIFAAAPQVERMDDGDYYDDEDDDDDCDIERVESSDRNVSAIRNSKNKKRNTKKKTKKKEKTIVSKLKEVNKGIIKKDNRRIKQKKKVNSSCLDLLIRNKEKFDKLKVPNSFPKPSCPQHRKNCGNDMADYTPTYGKKAQRKHLVSEKMTKGLTDSKFSAKHQKTLIPVGSNLKKRTKRFPVENSTGGILSGPRDVNFCSNQQGDKHVPFSDCFAERGEVVSLVEEKGTNKYIPRKTENEVGVRPGSPKQFPVVCSTADEPGLLRQNIGTKDDSFECCDIFNEVAEGNGNLKLFRRGYGVASHGSQYLCNPGTLHMPQQIYNHQKKAQIDGSLINACGANERSREQLKGSLHELAGICSMHSVKAYPQQSSAFEILNRKPILLPQTITGSCSGHIMQYQPFPQISPQDLMCKICSLPEWKQRESMYGEKGIEENHVGLPLNSHGELINLNSNGERKLTQLPSSRGILGSSRGLAVTDAALSKCMDNLPDARGRDKRAPPKDQLKLSFIDDSMQWNPTFPVPSRLGIYDYDAGRTNVELDPRKENEQSITSFELDRHVSNFSNHGSKQDDQAKQLETTRSQQYGNSDHLSLLVAPSKMRLMGKEFTVGKRDFHVPQDKRIWTDKQIIAENFSADNYNYNLVVTNHDQQKHTVHPVLGTLKGPVACSPSIRINQAIPRPWVCSPDNSHQIDSVQHNHLGATNQSPFTVYNHKPNFEDPFTGGYKSFTISPYAPGPTALHHYSSQNGSSSSVVLKSSNCAINSPFLRPDSETNFRSPWSQLSSESTPWFSDAKEKRRLMDFHELYSTSDRNHHYCSISGDNCQIDHSVYVASERFCSFTQHPALENPVASPSLANYRPMPLQIGSRANAGTKKKHGDMMKLKEKITSTPCLRETGYNREGKKRPLSASDNCTNATKIPNLMFQEDPSVVSPLNRLSNFEGRFSCRQAWESGSVKGIAKSIESGQSGTPDAGLGSFNSEDTLKYDCSPRSGPIKLTAGAKHVLKPCQYNDLKNFRPTHSTIQFGASTAGSTTLETEKSTKIYKF</sequence>
<dbReference type="PANTHER" id="PTHR36892">
    <property type="entry name" value="OS01G0201800 PROTEIN"/>
    <property type="match status" value="1"/>
</dbReference>
<dbReference type="RefSeq" id="XP_009760714.1">
    <property type="nucleotide sequence ID" value="XM_009762412.1"/>
</dbReference>
<evidence type="ECO:0000313" key="2">
    <source>
        <dbReference type="Proteomes" id="UP000189701"/>
    </source>
</evidence>
<evidence type="ECO:0000256" key="1">
    <source>
        <dbReference type="SAM" id="MobiDB-lite"/>
    </source>
</evidence>
<proteinExistence type="predicted"/>
<feature type="region of interest" description="Disordered" evidence="1">
    <location>
        <begin position="131"/>
        <end position="156"/>
    </location>
</feature>